<accession>X0Z2S5</accession>
<proteinExistence type="predicted"/>
<dbReference type="EMBL" id="BARS01054974">
    <property type="protein sequence ID" value="GAG52812.1"/>
    <property type="molecule type" value="Genomic_DNA"/>
</dbReference>
<protein>
    <submittedName>
        <fullName evidence="1">Uncharacterized protein</fullName>
    </submittedName>
</protein>
<evidence type="ECO:0000313" key="1">
    <source>
        <dbReference type="EMBL" id="GAG52812.1"/>
    </source>
</evidence>
<name>X0Z2S5_9ZZZZ</name>
<reference evidence="1" key="1">
    <citation type="journal article" date="2014" name="Front. Microbiol.">
        <title>High frequency of phylogenetically diverse reductive dehalogenase-homologous genes in deep subseafloor sedimentary metagenomes.</title>
        <authorList>
            <person name="Kawai M."/>
            <person name="Futagami T."/>
            <person name="Toyoda A."/>
            <person name="Takaki Y."/>
            <person name="Nishi S."/>
            <person name="Hori S."/>
            <person name="Arai W."/>
            <person name="Tsubouchi T."/>
            <person name="Morono Y."/>
            <person name="Uchiyama I."/>
            <person name="Ito T."/>
            <person name="Fujiyama A."/>
            <person name="Inagaki F."/>
            <person name="Takami H."/>
        </authorList>
    </citation>
    <scope>NUCLEOTIDE SEQUENCE</scope>
    <source>
        <strain evidence="1">Expedition CK06-06</strain>
    </source>
</reference>
<dbReference type="AlphaFoldDB" id="X0Z2S5"/>
<gene>
    <name evidence="1" type="ORF">S01H1_81273</name>
</gene>
<sequence length="40" mass="4153">MKTATTILIIMFATITGNIAGYRRNPETQTAATVAAIIGG</sequence>
<organism evidence="1">
    <name type="scientific">marine sediment metagenome</name>
    <dbReference type="NCBI Taxonomy" id="412755"/>
    <lineage>
        <taxon>unclassified sequences</taxon>
        <taxon>metagenomes</taxon>
        <taxon>ecological metagenomes</taxon>
    </lineage>
</organism>
<comment type="caution">
    <text evidence="1">The sequence shown here is derived from an EMBL/GenBank/DDBJ whole genome shotgun (WGS) entry which is preliminary data.</text>
</comment>